<dbReference type="AlphaFoldDB" id="A0A7S2WHB8"/>
<feature type="region of interest" description="Disordered" evidence="1">
    <location>
        <begin position="56"/>
        <end position="76"/>
    </location>
</feature>
<evidence type="ECO:0000313" key="3">
    <source>
        <dbReference type="EMBL" id="CAD9686932.1"/>
    </source>
</evidence>
<evidence type="ECO:0000256" key="2">
    <source>
        <dbReference type="SAM" id="Phobius"/>
    </source>
</evidence>
<keyword evidence="2" id="KW-0472">Membrane</keyword>
<gene>
    <name evidence="3" type="ORF">EANT1437_LOCUS11281</name>
</gene>
<dbReference type="EMBL" id="HBHI01021971">
    <property type="protein sequence ID" value="CAD9686932.1"/>
    <property type="molecule type" value="Transcribed_RNA"/>
</dbReference>
<evidence type="ECO:0000256" key="1">
    <source>
        <dbReference type="SAM" id="MobiDB-lite"/>
    </source>
</evidence>
<organism evidence="3">
    <name type="scientific">Eucampia antarctica</name>
    <dbReference type="NCBI Taxonomy" id="49252"/>
    <lineage>
        <taxon>Eukaryota</taxon>
        <taxon>Sar</taxon>
        <taxon>Stramenopiles</taxon>
        <taxon>Ochrophyta</taxon>
        <taxon>Bacillariophyta</taxon>
        <taxon>Mediophyceae</taxon>
        <taxon>Biddulphiophycidae</taxon>
        <taxon>Hemiaulales</taxon>
        <taxon>Hemiaulaceae</taxon>
        <taxon>Eucampia</taxon>
    </lineage>
</organism>
<name>A0A7S2WHB8_9STRA</name>
<sequence length="155" mass="17285">MAYYYNSGNTGGILRSCLNVSRKKLFHNVSHPNKLKSENELVVAVRLFATSAQKRTKKKGFTNANNSTNNNAQIPKTTTTTTTYSQKITHLVPPALPQPAYKTDKGKNIDPAFLILGLFPIVATGMLVFVKDDLREQVMENWKSPQAKKSNQTNE</sequence>
<proteinExistence type="predicted"/>
<keyword evidence="2" id="KW-0812">Transmembrane</keyword>
<protein>
    <submittedName>
        <fullName evidence="3">Uncharacterized protein</fullName>
    </submittedName>
</protein>
<accession>A0A7S2WHB8</accession>
<keyword evidence="2" id="KW-1133">Transmembrane helix</keyword>
<feature type="transmembrane region" description="Helical" evidence="2">
    <location>
        <begin position="112"/>
        <end position="130"/>
    </location>
</feature>
<feature type="compositionally biased region" description="Low complexity" evidence="1">
    <location>
        <begin position="62"/>
        <end position="76"/>
    </location>
</feature>
<reference evidence="3" key="1">
    <citation type="submission" date="2021-01" db="EMBL/GenBank/DDBJ databases">
        <authorList>
            <person name="Corre E."/>
            <person name="Pelletier E."/>
            <person name="Niang G."/>
            <person name="Scheremetjew M."/>
            <person name="Finn R."/>
            <person name="Kale V."/>
            <person name="Holt S."/>
            <person name="Cochrane G."/>
            <person name="Meng A."/>
            <person name="Brown T."/>
            <person name="Cohen L."/>
        </authorList>
    </citation>
    <scope>NUCLEOTIDE SEQUENCE</scope>
    <source>
        <strain evidence="3">CCMP1452</strain>
    </source>
</reference>